<dbReference type="PANTHER" id="PTHR45982:SF1">
    <property type="entry name" value="REGULATOR OF CHROMOSOME CONDENSATION"/>
    <property type="match status" value="1"/>
</dbReference>
<dbReference type="InterPro" id="IPR000408">
    <property type="entry name" value="Reg_chr_condens"/>
</dbReference>
<evidence type="ECO:0000256" key="1">
    <source>
        <dbReference type="PROSITE-ProRule" id="PRU00235"/>
    </source>
</evidence>
<feature type="repeat" description="RCC1" evidence="1">
    <location>
        <begin position="266"/>
        <end position="321"/>
    </location>
</feature>
<proteinExistence type="predicted"/>
<organism evidence="2 3">
    <name type="scientific">Ustilaginoidea virens</name>
    <name type="common">Rice false smut fungus</name>
    <name type="synonym">Villosiclava virens</name>
    <dbReference type="NCBI Taxonomy" id="1159556"/>
    <lineage>
        <taxon>Eukaryota</taxon>
        <taxon>Fungi</taxon>
        <taxon>Dikarya</taxon>
        <taxon>Ascomycota</taxon>
        <taxon>Pezizomycotina</taxon>
        <taxon>Sordariomycetes</taxon>
        <taxon>Hypocreomycetidae</taxon>
        <taxon>Hypocreales</taxon>
        <taxon>Clavicipitaceae</taxon>
        <taxon>Ustilaginoidea</taxon>
    </lineage>
</organism>
<dbReference type="Proteomes" id="UP000027002">
    <property type="component" value="Chromosome 6"/>
</dbReference>
<dbReference type="GeneID" id="66068037"/>
<dbReference type="SUPFAM" id="SSF50985">
    <property type="entry name" value="RCC1/BLIP-II"/>
    <property type="match status" value="1"/>
</dbReference>
<dbReference type="AlphaFoldDB" id="A0A8E5HWS7"/>
<dbReference type="PROSITE" id="PS50012">
    <property type="entry name" value="RCC1_3"/>
    <property type="match status" value="2"/>
</dbReference>
<reference evidence="2" key="1">
    <citation type="submission" date="2020-03" db="EMBL/GenBank/DDBJ databases">
        <title>A mixture of massive structural variations and highly conserved coding sequences in Ustilaginoidea virens genome.</title>
        <authorList>
            <person name="Zhang K."/>
            <person name="Zhao Z."/>
            <person name="Zhang Z."/>
            <person name="Li Y."/>
            <person name="Hsiang T."/>
            <person name="Sun W."/>
        </authorList>
    </citation>
    <scope>NUCLEOTIDE SEQUENCE</scope>
    <source>
        <strain evidence="2">UV-8b</strain>
    </source>
</reference>
<dbReference type="InterPro" id="IPR009091">
    <property type="entry name" value="RCC1/BLIP-II"/>
</dbReference>
<dbReference type="GO" id="GO:0005085">
    <property type="term" value="F:guanyl-nucleotide exchange factor activity"/>
    <property type="evidence" value="ECO:0007669"/>
    <property type="project" value="TreeGrafter"/>
</dbReference>
<accession>A0A8E5HWS7</accession>
<evidence type="ECO:0000313" key="2">
    <source>
        <dbReference type="EMBL" id="QUC23019.1"/>
    </source>
</evidence>
<feature type="repeat" description="RCC1" evidence="1">
    <location>
        <begin position="211"/>
        <end position="265"/>
    </location>
</feature>
<protein>
    <submittedName>
        <fullName evidence="2">Uncharacterized protein</fullName>
    </submittedName>
</protein>
<dbReference type="KEGG" id="uvi:66068037"/>
<dbReference type="GO" id="GO:0005737">
    <property type="term" value="C:cytoplasm"/>
    <property type="evidence" value="ECO:0007669"/>
    <property type="project" value="TreeGrafter"/>
</dbReference>
<dbReference type="InterPro" id="IPR051553">
    <property type="entry name" value="Ran_GTPase-activating"/>
</dbReference>
<gene>
    <name evidence="2" type="ORF">UV8b_07260</name>
</gene>
<dbReference type="Gene3D" id="2.130.10.30">
    <property type="entry name" value="Regulator of chromosome condensation 1/beta-lactamase-inhibitor protein II"/>
    <property type="match status" value="1"/>
</dbReference>
<sequence>MALFATGFNAWNQLEFHHEPQDTEPDDLWTFSQVLQDQDLERPRSSLYTTLARGKSRHYVAGISTDIDSGEEFEQAFCSFRAGNGSIVTVVNPDARSRDPDPDEPAEAPRCFLEKYACHQDWRRRTPLTKWPCESPVRDIAPYEAGFLVLHEDGSVMTVGDPRYPECLAREVTQESPADEPGLATDVMNLDDPVKHVTAGGYVLGALTESGSVYVWGRQSSAARRVPYNTGIDLSGVPNYWEVDGDKDVQDIALGESHAIALTTDGRVYVTGENKNGQLGLGRHCESSTSNWTMVELDLPINHNVVGVAAGPRSSFILTSRSDKSKNGV</sequence>
<dbReference type="PANTHER" id="PTHR45982">
    <property type="entry name" value="REGULATOR OF CHROMOSOME CONDENSATION"/>
    <property type="match status" value="1"/>
</dbReference>
<dbReference type="OrthoDB" id="5370059at2759"/>
<dbReference type="RefSeq" id="XP_043000692.1">
    <property type="nucleotide sequence ID" value="XM_043144757.1"/>
</dbReference>
<dbReference type="Pfam" id="PF13540">
    <property type="entry name" value="RCC1_2"/>
    <property type="match status" value="1"/>
</dbReference>
<keyword evidence="3" id="KW-1185">Reference proteome</keyword>
<name>A0A8E5HWS7_USTVR</name>
<dbReference type="EMBL" id="CP072758">
    <property type="protein sequence ID" value="QUC23019.1"/>
    <property type="molecule type" value="Genomic_DNA"/>
</dbReference>
<evidence type="ECO:0000313" key="3">
    <source>
        <dbReference type="Proteomes" id="UP000027002"/>
    </source>
</evidence>